<organism evidence="1">
    <name type="scientific">viral metagenome</name>
    <dbReference type="NCBI Taxonomy" id="1070528"/>
    <lineage>
        <taxon>unclassified sequences</taxon>
        <taxon>metagenomes</taxon>
        <taxon>organismal metagenomes</taxon>
    </lineage>
</organism>
<proteinExistence type="predicted"/>
<name>A0A6C0C3A8_9ZZZZ</name>
<sequence length="540" mass="62486">MSRCFSNNNITSIKSSKEYIENKRNDAFFCNYANTAHWKKNDISDENLKVVKKNIFTLNHYNKITKANNHSNYLNLSKGLFNRKLLIHKSQIEETNVWKKKQLLDKLTSRKLLTLMESENNDDYKKKCKENNDDYVQYGPQAAKQKLGNYGLNYLTISNKNVDASHFSTFTENLATNKNLMNKPLKKITPFCFNLHGNNYIKYPQSTSNNYGVGFEMFGDFKKTVAHPRKSIKQSKLKLLGIGEGSNDSNWHFDKERAYFWGGSGTLSYPRWKYNDYLKIDGIADTSKWSLVMDVKFKSVEGADSVVGNITNNNPTLAAIATNITDAQTLMDGLVGDNEKEAKKNAENLKADWTNVETSAKEKSTFLFRSQKTKSLKSLDQGIRIRDGYIRFADLSYNKVDVNGTLKSVERIKKGHWYTFAFVFNNQDNTKQLSDRVNIWIRKETDKLNDQNWEKLVPEDNATLNEAKLTNILSIGGYIELFKENYTDKKNEILTNTPLIKSYWGRRWIESGYVKNVYFTTENFTLNNIKKIKEFEYNPI</sequence>
<dbReference type="AlphaFoldDB" id="A0A6C0C3A8"/>
<accession>A0A6C0C3A8</accession>
<protein>
    <submittedName>
        <fullName evidence="1">Uncharacterized protein</fullName>
    </submittedName>
</protein>
<evidence type="ECO:0000313" key="1">
    <source>
        <dbReference type="EMBL" id="QHS98856.1"/>
    </source>
</evidence>
<reference evidence="1" key="1">
    <citation type="journal article" date="2020" name="Nature">
        <title>Giant virus diversity and host interactions through global metagenomics.</title>
        <authorList>
            <person name="Schulz F."/>
            <person name="Roux S."/>
            <person name="Paez-Espino D."/>
            <person name="Jungbluth S."/>
            <person name="Walsh D.A."/>
            <person name="Denef V.J."/>
            <person name="McMahon K.D."/>
            <person name="Konstantinidis K.T."/>
            <person name="Eloe-Fadrosh E.A."/>
            <person name="Kyrpides N.C."/>
            <person name="Woyke T."/>
        </authorList>
    </citation>
    <scope>NUCLEOTIDE SEQUENCE</scope>
    <source>
        <strain evidence="1">GVMAG-M-3300020185-18</strain>
    </source>
</reference>
<dbReference type="EMBL" id="MN739326">
    <property type="protein sequence ID" value="QHS98856.1"/>
    <property type="molecule type" value="Genomic_DNA"/>
</dbReference>